<protein>
    <submittedName>
        <fullName evidence="1">Uncharacterized protein</fullName>
    </submittedName>
</protein>
<evidence type="ECO:0000313" key="2">
    <source>
        <dbReference type="Proteomes" id="UP000245124"/>
    </source>
</evidence>
<accession>A0A2R5G1G5</accession>
<name>A0A2R5G1G5_NOSCO</name>
<evidence type="ECO:0000313" key="1">
    <source>
        <dbReference type="EMBL" id="GBG23558.1"/>
    </source>
</evidence>
<dbReference type="AlphaFoldDB" id="A0A2R5G1G5"/>
<comment type="caution">
    <text evidence="1">The sequence shown here is derived from an EMBL/GenBank/DDBJ whole genome shotgun (WGS) entry which is preliminary data.</text>
</comment>
<gene>
    <name evidence="1" type="ORF">NIES4072_72700</name>
</gene>
<organism evidence="1 2">
    <name type="scientific">Nostoc commune NIES-4072</name>
    <dbReference type="NCBI Taxonomy" id="2005467"/>
    <lineage>
        <taxon>Bacteria</taxon>
        <taxon>Bacillati</taxon>
        <taxon>Cyanobacteriota</taxon>
        <taxon>Cyanophyceae</taxon>
        <taxon>Nostocales</taxon>
        <taxon>Nostocaceae</taxon>
        <taxon>Nostoc</taxon>
    </lineage>
</organism>
<dbReference type="Proteomes" id="UP000245124">
    <property type="component" value="Unassembled WGS sequence"/>
</dbReference>
<dbReference type="EMBL" id="BDUD01000005">
    <property type="protein sequence ID" value="GBG23558.1"/>
    <property type="molecule type" value="Genomic_DNA"/>
</dbReference>
<reference evidence="1 2" key="1">
    <citation type="submission" date="2017-06" db="EMBL/GenBank/DDBJ databases">
        <title>Genome sequencing of cyanobaciteial culture collection at National Institute for Environmental Studies (NIES).</title>
        <authorList>
            <person name="Hirose Y."/>
            <person name="Shimura Y."/>
            <person name="Fujisawa T."/>
            <person name="Nakamura Y."/>
            <person name="Kawachi M."/>
        </authorList>
    </citation>
    <scope>NUCLEOTIDE SEQUENCE [LARGE SCALE GENOMIC DNA]</scope>
    <source>
        <strain evidence="1 2">NIES-4072</strain>
    </source>
</reference>
<sequence>MLSGITRSNLTINEQKILVLEELFWNDICSEYDADNLSKFLNNSDLNFSPEFKVFEKVWRRDERNHYVESAPVRLAAVRLSAQVCLGTPVSKHQNSFLARQYFSFADFAPLPTVLSVQLKMLNPFLS</sequence>
<proteinExistence type="predicted"/>
<keyword evidence="2" id="KW-1185">Reference proteome</keyword>